<dbReference type="Proteomes" id="UP000002612">
    <property type="component" value="Plasmid pE33L466"/>
</dbReference>
<name>Q4V1R1_BACCZ</name>
<gene>
    <name evidence="1" type="ordered locus">pE33L466_0188</name>
</gene>
<keyword evidence="1" id="KW-0614">Plasmid</keyword>
<sequence length="146" mass="17534">MVELINTGSCEEADFLYMRWHIGTWEEENDYYTNLKDNEWSFIANLKNYRDPEHNVVPITLFMNVILKEIAAHIIRLEVWYGEVDGPEEYLFINNEFKKKLQFILRLFLKRFINHLFSNQNKNCTCNNTGCIDYATYVAEKFKSER</sequence>
<accession>Q4V1R1</accession>
<dbReference type="EMBL" id="CP000040">
    <property type="protein sequence ID" value="AAY60346.1"/>
    <property type="molecule type" value="Genomic_DNA"/>
</dbReference>
<reference evidence="2" key="1">
    <citation type="journal article" date="2006" name="J. Bacteriol.">
        <title>Pathogenomic sequence analysis of Bacillus cereus and Bacillus thuringiensis isolates closely related to Bacillus anthracis.</title>
        <authorList>
            <person name="Han C.S."/>
            <person name="Xie G."/>
            <person name="Challacombe J.F."/>
            <person name="Altherr M.R."/>
            <person name="Bhotika S.S."/>
            <person name="Brown N."/>
            <person name="Bruce D."/>
            <person name="Campbell C.S."/>
            <person name="Campbell M.L."/>
            <person name="Chen J."/>
            <person name="Chertkov O."/>
            <person name="Cleland C."/>
            <person name="Dimitrijevic M."/>
            <person name="Doggett N.A."/>
            <person name="Fawcett J.J."/>
            <person name="Glavina T."/>
            <person name="Goodwin L.A."/>
            <person name="Green L.D."/>
            <person name="Hill K.K."/>
            <person name="Hitchcock P."/>
            <person name="Jackson P.J."/>
            <person name="Keim P."/>
            <person name="Kewalramani A.R."/>
            <person name="Longmire J."/>
            <person name="Lucas S."/>
            <person name="Malfatti S."/>
            <person name="McMurry K."/>
            <person name="Meincke L.J."/>
            <person name="Misra M."/>
            <person name="Moseman B.L."/>
            <person name="Mundt M."/>
            <person name="Munk A.C."/>
            <person name="Okinaka R.T."/>
            <person name="Parson-Quintana B."/>
            <person name="Reilly L.P."/>
            <person name="Richardson P."/>
            <person name="Robinson D.L."/>
            <person name="Rubin E."/>
            <person name="Saunders E."/>
            <person name="Tapia R."/>
            <person name="Tesmer J.G."/>
            <person name="Thayer N."/>
            <person name="Thompson L.S."/>
            <person name="Tice H."/>
            <person name="Ticknor L.O."/>
            <person name="Wills P.L."/>
            <person name="Brettin T.S."/>
            <person name="Gilna P."/>
        </authorList>
    </citation>
    <scope>NUCLEOTIDE SEQUENCE [LARGE SCALE GENOMIC DNA]</scope>
    <source>
        <strain evidence="2">ZK / E33L</strain>
        <plasmid evidence="2">pE33L466</plasmid>
    </source>
</reference>
<evidence type="ECO:0000313" key="1">
    <source>
        <dbReference type="EMBL" id="AAY60346.1"/>
    </source>
</evidence>
<dbReference type="KEGG" id="bcz:pE33L466_0188"/>
<evidence type="ECO:0000313" key="2">
    <source>
        <dbReference type="Proteomes" id="UP000002612"/>
    </source>
</evidence>
<dbReference type="AlphaFoldDB" id="Q4V1R1"/>
<protein>
    <submittedName>
        <fullName evidence="1">Uncharacterized protein</fullName>
    </submittedName>
</protein>
<geneLocation type="plasmid" evidence="1 2">
    <name>pE33L466</name>
</geneLocation>
<organism evidence="1 2">
    <name type="scientific">Bacillus cereus (strain ZK / E33L)</name>
    <dbReference type="NCBI Taxonomy" id="288681"/>
    <lineage>
        <taxon>Bacteria</taxon>
        <taxon>Bacillati</taxon>
        <taxon>Bacillota</taxon>
        <taxon>Bacilli</taxon>
        <taxon>Bacillales</taxon>
        <taxon>Bacillaceae</taxon>
        <taxon>Bacillus</taxon>
        <taxon>Bacillus cereus group</taxon>
    </lineage>
</organism>
<proteinExistence type="predicted"/>